<evidence type="ECO:0000313" key="2">
    <source>
        <dbReference type="Proteomes" id="UP001154282"/>
    </source>
</evidence>
<keyword evidence="2" id="KW-1185">Reference proteome</keyword>
<accession>A0AAV0KNH4</accession>
<dbReference type="Proteomes" id="UP001154282">
    <property type="component" value="Unassembled WGS sequence"/>
</dbReference>
<sequence length="113" mass="13323">MYVTPCIKSRVWLMMKLERLFCFHAFKGEEDAPAVHYLELVTGAVIYAGRNPQALTLLYGWDLEFWKDELGYLQNNDPKSVVENIGRRIYEGLSRAEKDLFLDLACFYTYWEK</sequence>
<dbReference type="AlphaFoldDB" id="A0AAV0KNH4"/>
<organism evidence="1 2">
    <name type="scientific">Linum tenue</name>
    <dbReference type="NCBI Taxonomy" id="586396"/>
    <lineage>
        <taxon>Eukaryota</taxon>
        <taxon>Viridiplantae</taxon>
        <taxon>Streptophyta</taxon>
        <taxon>Embryophyta</taxon>
        <taxon>Tracheophyta</taxon>
        <taxon>Spermatophyta</taxon>
        <taxon>Magnoliopsida</taxon>
        <taxon>eudicotyledons</taxon>
        <taxon>Gunneridae</taxon>
        <taxon>Pentapetalae</taxon>
        <taxon>rosids</taxon>
        <taxon>fabids</taxon>
        <taxon>Malpighiales</taxon>
        <taxon>Linaceae</taxon>
        <taxon>Linum</taxon>
    </lineage>
</organism>
<name>A0AAV0KNH4_9ROSI</name>
<protein>
    <submittedName>
        <fullName evidence="1">Uncharacterized protein</fullName>
    </submittedName>
</protein>
<dbReference type="EMBL" id="CAMGYJ010000005">
    <property type="protein sequence ID" value="CAI0423340.1"/>
    <property type="molecule type" value="Genomic_DNA"/>
</dbReference>
<proteinExistence type="predicted"/>
<comment type="caution">
    <text evidence="1">The sequence shown here is derived from an EMBL/GenBank/DDBJ whole genome shotgun (WGS) entry which is preliminary data.</text>
</comment>
<reference evidence="1" key="1">
    <citation type="submission" date="2022-08" db="EMBL/GenBank/DDBJ databases">
        <authorList>
            <person name="Gutierrez-Valencia J."/>
        </authorList>
    </citation>
    <scope>NUCLEOTIDE SEQUENCE</scope>
</reference>
<gene>
    <name evidence="1" type="ORF">LITE_LOCUS19483</name>
</gene>
<evidence type="ECO:0000313" key="1">
    <source>
        <dbReference type="EMBL" id="CAI0423340.1"/>
    </source>
</evidence>